<evidence type="ECO:0000256" key="2">
    <source>
        <dbReference type="SAM" id="MobiDB-lite"/>
    </source>
</evidence>
<dbReference type="AlphaFoldDB" id="A0A1L3JDR1"/>
<dbReference type="PANTHER" id="PTHR48081">
    <property type="entry name" value="AB HYDROLASE SUPERFAMILY PROTEIN C4A8.06C"/>
    <property type="match status" value="1"/>
</dbReference>
<accession>A0A1L3JDR1</accession>
<evidence type="ECO:0000313" key="5">
    <source>
        <dbReference type="EMBL" id="APG63281.1"/>
    </source>
</evidence>
<keyword evidence="1" id="KW-0378">Hydrolase</keyword>
<name>A0A1L3JDR1_9SPHN</name>
<gene>
    <name evidence="5" type="ORF">LPB140_11355</name>
</gene>
<dbReference type="PANTHER" id="PTHR48081:SF33">
    <property type="entry name" value="KYNURENINE FORMAMIDASE"/>
    <property type="match status" value="1"/>
</dbReference>
<dbReference type="EMBL" id="CP018154">
    <property type="protein sequence ID" value="APG63281.1"/>
    <property type="molecule type" value="Genomic_DNA"/>
</dbReference>
<dbReference type="KEGG" id="sphl:LPB140_11355"/>
<dbReference type="InterPro" id="IPR049492">
    <property type="entry name" value="BD-FAE-like_dom"/>
</dbReference>
<keyword evidence="3" id="KW-0732">Signal</keyword>
<dbReference type="InterPro" id="IPR050300">
    <property type="entry name" value="GDXG_lipolytic_enzyme"/>
</dbReference>
<evidence type="ECO:0000256" key="1">
    <source>
        <dbReference type="ARBA" id="ARBA00022801"/>
    </source>
</evidence>
<dbReference type="OrthoDB" id="9771666at2"/>
<evidence type="ECO:0000313" key="6">
    <source>
        <dbReference type="Proteomes" id="UP000242561"/>
    </source>
</evidence>
<keyword evidence="6" id="KW-1185">Reference proteome</keyword>
<dbReference type="GO" id="GO:0016787">
    <property type="term" value="F:hydrolase activity"/>
    <property type="evidence" value="ECO:0007669"/>
    <property type="project" value="UniProtKB-KW"/>
</dbReference>
<organism evidence="5 6">
    <name type="scientific">Sphingorhabdus lutea</name>
    <dbReference type="NCBI Taxonomy" id="1913578"/>
    <lineage>
        <taxon>Bacteria</taxon>
        <taxon>Pseudomonadati</taxon>
        <taxon>Pseudomonadota</taxon>
        <taxon>Alphaproteobacteria</taxon>
        <taxon>Sphingomonadales</taxon>
        <taxon>Sphingomonadaceae</taxon>
        <taxon>Sphingorhabdus</taxon>
    </lineage>
</organism>
<evidence type="ECO:0000259" key="4">
    <source>
        <dbReference type="Pfam" id="PF20434"/>
    </source>
</evidence>
<evidence type="ECO:0000256" key="3">
    <source>
        <dbReference type="SAM" id="SignalP"/>
    </source>
</evidence>
<reference evidence="5 6" key="1">
    <citation type="submission" date="2016-11" db="EMBL/GenBank/DDBJ databases">
        <title>Sphingorhabdus sp. LPB0140, isolated from marine environment.</title>
        <authorList>
            <person name="Kim E."/>
            <person name="Yi H."/>
        </authorList>
    </citation>
    <scope>NUCLEOTIDE SEQUENCE [LARGE SCALE GENOMIC DNA]</scope>
    <source>
        <strain evidence="5 6">LPB0140</strain>
    </source>
</reference>
<dbReference type="STRING" id="1913578.LPB140_11355"/>
<protein>
    <recommendedName>
        <fullName evidence="4">BD-FAE-like domain-containing protein</fullName>
    </recommendedName>
</protein>
<feature type="compositionally biased region" description="Basic and acidic residues" evidence="2">
    <location>
        <begin position="77"/>
        <end position="88"/>
    </location>
</feature>
<feature type="domain" description="BD-FAE-like" evidence="4">
    <location>
        <begin position="123"/>
        <end position="222"/>
    </location>
</feature>
<dbReference type="SUPFAM" id="SSF53474">
    <property type="entry name" value="alpha/beta-Hydrolases"/>
    <property type="match status" value="1"/>
</dbReference>
<dbReference type="InterPro" id="IPR029058">
    <property type="entry name" value="AB_hydrolase_fold"/>
</dbReference>
<dbReference type="Pfam" id="PF20434">
    <property type="entry name" value="BD-FAE"/>
    <property type="match status" value="1"/>
</dbReference>
<feature type="chain" id="PRO_5012250490" description="BD-FAE-like domain-containing protein" evidence="3">
    <location>
        <begin position="25"/>
        <end position="347"/>
    </location>
</feature>
<feature type="region of interest" description="Disordered" evidence="2">
    <location>
        <begin position="69"/>
        <end position="88"/>
    </location>
</feature>
<sequence length="347" mass="38237">MRKNIHKNILIITAIGIMSTAALAAQQNERPCRAEIKKLCGNDRENLRQCVKDNYENMSENCKMAIKDRAQSQGQENPRRAKKSDDSKFMGGAKTFSYGDNRKMAVDFYPPKNIRAATLPRAQKPALILYIHGGGWRNGDKKMVGNKAEYFTQNGYAFGSIGYRLLPDAPVETQIDDVAAAIAMMRSKAAELGFDGDNIILMGHSAGAHLAAYMGTDERATGTNFRAIKGIILLDGAGYDVEKNMASEPFVTKKIYEDAFGTDPVRQRALSPATYTNGLNASNWLILHVSNRDASSQQSTILQNLLVKNGANVVRQSVDMTHATINRDFGNDDYPAAAQVREFLKGF</sequence>
<dbReference type="RefSeq" id="WP_072559933.1">
    <property type="nucleotide sequence ID" value="NZ_CP018154.1"/>
</dbReference>
<proteinExistence type="predicted"/>
<dbReference type="Proteomes" id="UP000242561">
    <property type="component" value="Chromosome"/>
</dbReference>
<feature type="signal peptide" evidence="3">
    <location>
        <begin position="1"/>
        <end position="24"/>
    </location>
</feature>
<dbReference type="Gene3D" id="3.40.50.1820">
    <property type="entry name" value="alpha/beta hydrolase"/>
    <property type="match status" value="1"/>
</dbReference>